<organism evidence="1 2">
    <name type="scientific">Xanthomonas sacchari</name>
    <dbReference type="NCBI Taxonomy" id="56458"/>
    <lineage>
        <taxon>Bacteria</taxon>
        <taxon>Pseudomonadati</taxon>
        <taxon>Pseudomonadota</taxon>
        <taxon>Gammaproteobacteria</taxon>
        <taxon>Lysobacterales</taxon>
        <taxon>Lysobacteraceae</taxon>
        <taxon>Xanthomonas</taxon>
    </lineage>
</organism>
<protein>
    <recommendedName>
        <fullName evidence="3">Lipoprotein</fullName>
    </recommendedName>
</protein>
<sequence length="148" mass="16762">MKFLFSVFFFAAASCSSCSKSGEGEDFCKAIHSRFSTQNVEVHGLKIYGNIYHPSIAISTKCMKPAFNFWSFDAPSPTEQERSMRIKKFNMAVYASVSKKSGMFEFDGLVRVNPNKNLVTLTDVKSFRELDKAEADRILTELRSSRDE</sequence>
<dbReference type="AlphaFoldDB" id="A0AA46SUK1"/>
<dbReference type="PROSITE" id="PS51257">
    <property type="entry name" value="PROKAR_LIPOPROTEIN"/>
    <property type="match status" value="1"/>
</dbReference>
<dbReference type="EMBL" id="CP099534">
    <property type="protein sequence ID" value="UYK88809.1"/>
    <property type="molecule type" value="Genomic_DNA"/>
</dbReference>
<evidence type="ECO:0000313" key="1">
    <source>
        <dbReference type="EMBL" id="UYK88809.1"/>
    </source>
</evidence>
<evidence type="ECO:0000313" key="2">
    <source>
        <dbReference type="Proteomes" id="UP001164392"/>
    </source>
</evidence>
<gene>
    <name evidence="1" type="ORF">NG824_20490</name>
</gene>
<reference evidence="1" key="1">
    <citation type="submission" date="2022-06" db="EMBL/GenBank/DDBJ databases">
        <title>Dynamics of rice microbiomes reveals core vertical transmitted seed endophytes.</title>
        <authorList>
            <person name="Liao K."/>
            <person name="Zhang X."/>
        </authorList>
    </citation>
    <scope>NUCLEOTIDE SEQUENCE</scope>
    <source>
        <strain evidence="1">JR3-14</strain>
    </source>
</reference>
<proteinExistence type="predicted"/>
<name>A0AA46SUK1_9XANT</name>
<evidence type="ECO:0008006" key="3">
    <source>
        <dbReference type="Google" id="ProtNLM"/>
    </source>
</evidence>
<dbReference type="Proteomes" id="UP001164392">
    <property type="component" value="Chromosome"/>
</dbReference>
<dbReference type="RefSeq" id="WP_157835421.1">
    <property type="nucleotide sequence ID" value="NZ_CP099532.1"/>
</dbReference>
<accession>A0AA46SUK1</accession>